<evidence type="ECO:0000313" key="4">
    <source>
        <dbReference type="Proteomes" id="UP000653674"/>
    </source>
</evidence>
<evidence type="ECO:0000259" key="2">
    <source>
        <dbReference type="SMART" id="SM00829"/>
    </source>
</evidence>
<organism evidence="3 4">
    <name type="scientific">Planosporangium flavigriseum</name>
    <dbReference type="NCBI Taxonomy" id="373681"/>
    <lineage>
        <taxon>Bacteria</taxon>
        <taxon>Bacillati</taxon>
        <taxon>Actinomycetota</taxon>
        <taxon>Actinomycetes</taxon>
        <taxon>Micromonosporales</taxon>
        <taxon>Micromonosporaceae</taxon>
        <taxon>Planosporangium</taxon>
    </lineage>
</organism>
<dbReference type="GO" id="GO:0016491">
    <property type="term" value="F:oxidoreductase activity"/>
    <property type="evidence" value="ECO:0007669"/>
    <property type="project" value="UniProtKB-KW"/>
</dbReference>
<dbReference type="Gene3D" id="3.40.50.720">
    <property type="entry name" value="NAD(P)-binding Rossmann-like Domain"/>
    <property type="match status" value="1"/>
</dbReference>
<dbReference type="RefSeq" id="WP_168079396.1">
    <property type="nucleotide sequence ID" value="NZ_BAAAQJ010000010.1"/>
</dbReference>
<dbReference type="InterPro" id="IPR020843">
    <property type="entry name" value="ER"/>
</dbReference>
<evidence type="ECO:0000256" key="1">
    <source>
        <dbReference type="ARBA" id="ARBA00023002"/>
    </source>
</evidence>
<gene>
    <name evidence="3" type="ORF">Pfl04_36320</name>
</gene>
<dbReference type="GO" id="GO:0008270">
    <property type="term" value="F:zinc ion binding"/>
    <property type="evidence" value="ECO:0007669"/>
    <property type="project" value="InterPro"/>
</dbReference>
<dbReference type="InterPro" id="IPR013154">
    <property type="entry name" value="ADH-like_N"/>
</dbReference>
<feature type="domain" description="Enoyl reductase (ER)" evidence="2">
    <location>
        <begin position="10"/>
        <end position="320"/>
    </location>
</feature>
<dbReference type="Pfam" id="PF08240">
    <property type="entry name" value="ADH_N"/>
    <property type="match status" value="1"/>
</dbReference>
<dbReference type="InterPro" id="IPR050700">
    <property type="entry name" value="YIM1/Zinc_Alcohol_DH_Fams"/>
</dbReference>
<dbReference type="PANTHER" id="PTHR11695">
    <property type="entry name" value="ALCOHOL DEHYDROGENASE RELATED"/>
    <property type="match status" value="1"/>
</dbReference>
<proteinExistence type="predicted"/>
<reference evidence="3" key="1">
    <citation type="submission" date="2021-01" db="EMBL/GenBank/DDBJ databases">
        <title>Whole genome shotgun sequence of Planosporangium flavigriseum NBRC 105377.</title>
        <authorList>
            <person name="Komaki H."/>
            <person name="Tamura T."/>
        </authorList>
    </citation>
    <scope>NUCLEOTIDE SEQUENCE</scope>
    <source>
        <strain evidence="3">NBRC 105377</strain>
    </source>
</reference>
<dbReference type="PANTHER" id="PTHR11695:SF294">
    <property type="entry name" value="RETICULON-4-INTERACTING PROTEIN 1, MITOCHONDRIAL"/>
    <property type="match status" value="1"/>
</dbReference>
<dbReference type="InterPro" id="IPR002364">
    <property type="entry name" value="Quin_OxRdtase/zeta-crystal_CS"/>
</dbReference>
<dbReference type="SUPFAM" id="SSF50129">
    <property type="entry name" value="GroES-like"/>
    <property type="match status" value="1"/>
</dbReference>
<name>A0A8J3PNU0_9ACTN</name>
<dbReference type="SUPFAM" id="SSF51735">
    <property type="entry name" value="NAD(P)-binding Rossmann-fold domains"/>
    <property type="match status" value="1"/>
</dbReference>
<dbReference type="Pfam" id="PF13602">
    <property type="entry name" value="ADH_zinc_N_2"/>
    <property type="match status" value="1"/>
</dbReference>
<keyword evidence="1" id="KW-0560">Oxidoreductase</keyword>
<dbReference type="EMBL" id="BONU01000028">
    <property type="protein sequence ID" value="GIG75228.1"/>
    <property type="molecule type" value="Genomic_DNA"/>
</dbReference>
<keyword evidence="4" id="KW-1185">Reference proteome</keyword>
<dbReference type="Gene3D" id="3.90.180.10">
    <property type="entry name" value="Medium-chain alcohol dehydrogenases, catalytic domain"/>
    <property type="match status" value="1"/>
</dbReference>
<protein>
    <submittedName>
        <fullName evidence="3">NADPH:quinone reductase</fullName>
    </submittedName>
</protein>
<dbReference type="Proteomes" id="UP000653674">
    <property type="component" value="Unassembled WGS sequence"/>
</dbReference>
<dbReference type="CDD" id="cd08267">
    <property type="entry name" value="MDR1"/>
    <property type="match status" value="1"/>
</dbReference>
<dbReference type="SMART" id="SM00829">
    <property type="entry name" value="PKS_ER"/>
    <property type="match status" value="1"/>
</dbReference>
<dbReference type="InterPro" id="IPR011032">
    <property type="entry name" value="GroES-like_sf"/>
</dbReference>
<evidence type="ECO:0000313" key="3">
    <source>
        <dbReference type="EMBL" id="GIG75228.1"/>
    </source>
</evidence>
<dbReference type="PROSITE" id="PS01162">
    <property type="entry name" value="QOR_ZETA_CRYSTAL"/>
    <property type="match status" value="1"/>
</dbReference>
<dbReference type="AlphaFoldDB" id="A0A8J3PNU0"/>
<sequence length="322" mass="34063">MKAVIRDRYGSEDVLRCEDVPAPTAKDGEVLVRIHAAGVDQGVWHLMTGLPYLGRVAFGLRRPRGLVLGMDLAGRVEAVGVGVTRFRPGDEVFGSYAGAYAEYACGPQERFAPKPAGLTFEQAAAVPISAVTALQGLRGAGRVQPGQAVLVIGAGGGVGSFAVQLAKVFGAHVTAVCSGGKADLVRSIGADDVIDYTRLDITDGGRRYDVILDVAGNRPLRQLRRALAPQGTLVVAGGEGGGPWLGGVDRQLRAQLLSPFVRQNLRALMSRQRLDDLLLVRDLLESGAITPVVDRVYALSEVPEAIRYLRSGHARGKVVIAV</sequence>
<accession>A0A8J3PNU0</accession>
<dbReference type="InterPro" id="IPR036291">
    <property type="entry name" value="NAD(P)-bd_dom_sf"/>
</dbReference>
<comment type="caution">
    <text evidence="3">The sequence shown here is derived from an EMBL/GenBank/DDBJ whole genome shotgun (WGS) entry which is preliminary data.</text>
</comment>